<dbReference type="AlphaFoldDB" id="A0A9J5WKJ9"/>
<accession>A0A9J5WKJ9</accession>
<proteinExistence type="predicted"/>
<dbReference type="OrthoDB" id="125347at2759"/>
<name>A0A9J5WKJ9_SOLCO</name>
<evidence type="ECO:0000313" key="1">
    <source>
        <dbReference type="EMBL" id="KAG5575775.1"/>
    </source>
</evidence>
<gene>
    <name evidence="1" type="ORF">H5410_055909</name>
</gene>
<keyword evidence="2" id="KW-1185">Reference proteome</keyword>
<organism evidence="1 2">
    <name type="scientific">Solanum commersonii</name>
    <name type="common">Commerson's wild potato</name>
    <name type="synonym">Commerson's nightshade</name>
    <dbReference type="NCBI Taxonomy" id="4109"/>
    <lineage>
        <taxon>Eukaryota</taxon>
        <taxon>Viridiplantae</taxon>
        <taxon>Streptophyta</taxon>
        <taxon>Embryophyta</taxon>
        <taxon>Tracheophyta</taxon>
        <taxon>Spermatophyta</taxon>
        <taxon>Magnoliopsida</taxon>
        <taxon>eudicotyledons</taxon>
        <taxon>Gunneridae</taxon>
        <taxon>Pentapetalae</taxon>
        <taxon>asterids</taxon>
        <taxon>lamiids</taxon>
        <taxon>Solanales</taxon>
        <taxon>Solanaceae</taxon>
        <taxon>Solanoideae</taxon>
        <taxon>Solaneae</taxon>
        <taxon>Solanum</taxon>
    </lineage>
</organism>
<sequence>MGHMMNLFSLKNGKKMDTKDVMRNFSSKATSIKVPLLKSAIQHDATSSKSSHFDGSFNNWRVPSSNIGNVCYTPGYWEWVEDVLPRHKEILELIKVYDVVYTSLFTYDYADNILHAFCELWRPSANTLCTFVHWRDVHITLGLTSHWRSTYPRTSLYRLEIGFRGILVRAILTPGPEEHELSSSCQLNGLTQMYIFPGANTGEKPKCSSLIRYIMNISILLRHSGVWESEVRYERYRSDGIVVGENISFMNMVSVIAAELNIDVHRKYIAIRYIVEGNSCPLIIRNDMGVKLYVEVKKCEDGFGEIVCVEGPEKDAYAINLVESENGDSCYIPELEAYVRKKLDIFKVRYFNSEQTCPLRDRQLTNVQTTVGFISAATIPKLERALEIIRGKPAAGYRELPRCTYMLETVPIVVVEGAHLDGAYKGTFVQASTLDGADYYKPAALANTYEVLMVPMPGEEDWIVLKFVLEEIVMPPWKKRLAERPRKIRKKNPNAKISTNTNRCGRC</sequence>
<dbReference type="EMBL" id="JACXVP010000011">
    <property type="protein sequence ID" value="KAG5575775.1"/>
    <property type="molecule type" value="Genomic_DNA"/>
</dbReference>
<dbReference type="PANTHER" id="PTHR36607:SF20">
    <property type="entry name" value="AMINOTRANSFERASE-LIKE PLANT MOBILE DOMAIN-CONTAINING PROTEIN"/>
    <property type="match status" value="1"/>
</dbReference>
<dbReference type="Proteomes" id="UP000824120">
    <property type="component" value="Chromosome 11"/>
</dbReference>
<protein>
    <submittedName>
        <fullName evidence="1">Uncharacterized protein</fullName>
    </submittedName>
</protein>
<reference evidence="1 2" key="1">
    <citation type="submission" date="2020-09" db="EMBL/GenBank/DDBJ databases">
        <title>De no assembly of potato wild relative species, Solanum commersonii.</title>
        <authorList>
            <person name="Cho K."/>
        </authorList>
    </citation>
    <scope>NUCLEOTIDE SEQUENCE [LARGE SCALE GENOMIC DNA]</scope>
    <source>
        <strain evidence="1">LZ3.2</strain>
        <tissue evidence="1">Leaf</tissue>
    </source>
</reference>
<comment type="caution">
    <text evidence="1">The sequence shown here is derived from an EMBL/GenBank/DDBJ whole genome shotgun (WGS) entry which is preliminary data.</text>
</comment>
<dbReference type="PANTHER" id="PTHR36607">
    <property type="entry name" value="1,2-DIHYDROXY-3-KETO-5-METHYLTHIOPENTENE DIOXYGENASE 4"/>
    <property type="match status" value="1"/>
</dbReference>
<evidence type="ECO:0000313" key="2">
    <source>
        <dbReference type="Proteomes" id="UP000824120"/>
    </source>
</evidence>